<evidence type="ECO:0000313" key="1">
    <source>
        <dbReference type="EMBL" id="KAI9380476.1"/>
    </source>
</evidence>
<organism evidence="1 2">
    <name type="scientific">Populus trichocarpa</name>
    <name type="common">Western balsam poplar</name>
    <name type="synonym">Populus balsamifera subsp. trichocarpa</name>
    <dbReference type="NCBI Taxonomy" id="3694"/>
    <lineage>
        <taxon>Eukaryota</taxon>
        <taxon>Viridiplantae</taxon>
        <taxon>Streptophyta</taxon>
        <taxon>Embryophyta</taxon>
        <taxon>Tracheophyta</taxon>
        <taxon>Spermatophyta</taxon>
        <taxon>Magnoliopsida</taxon>
        <taxon>eudicotyledons</taxon>
        <taxon>Gunneridae</taxon>
        <taxon>Pentapetalae</taxon>
        <taxon>rosids</taxon>
        <taxon>fabids</taxon>
        <taxon>Malpighiales</taxon>
        <taxon>Salicaceae</taxon>
        <taxon>Saliceae</taxon>
        <taxon>Populus</taxon>
    </lineage>
</organism>
<proteinExistence type="predicted"/>
<dbReference type="EMBL" id="CM009305">
    <property type="protein sequence ID" value="KAI9380476.1"/>
    <property type="molecule type" value="Genomic_DNA"/>
</dbReference>
<gene>
    <name evidence="1" type="ORF">POPTR_016G095001v4</name>
</gene>
<reference evidence="1 2" key="1">
    <citation type="journal article" date="2006" name="Science">
        <title>The genome of black cottonwood, Populus trichocarpa (Torr. &amp; Gray).</title>
        <authorList>
            <person name="Tuskan G.A."/>
            <person name="Difazio S."/>
            <person name="Jansson S."/>
            <person name="Bohlmann J."/>
            <person name="Grigoriev I."/>
            <person name="Hellsten U."/>
            <person name="Putnam N."/>
            <person name="Ralph S."/>
            <person name="Rombauts S."/>
            <person name="Salamov A."/>
            <person name="Schein J."/>
            <person name="Sterck L."/>
            <person name="Aerts A."/>
            <person name="Bhalerao R.R."/>
            <person name="Bhalerao R.P."/>
            <person name="Blaudez D."/>
            <person name="Boerjan W."/>
            <person name="Brun A."/>
            <person name="Brunner A."/>
            <person name="Busov V."/>
            <person name="Campbell M."/>
            <person name="Carlson J."/>
            <person name="Chalot M."/>
            <person name="Chapman J."/>
            <person name="Chen G.L."/>
            <person name="Cooper D."/>
            <person name="Coutinho P.M."/>
            <person name="Couturier J."/>
            <person name="Covert S."/>
            <person name="Cronk Q."/>
            <person name="Cunningham R."/>
            <person name="Davis J."/>
            <person name="Degroeve S."/>
            <person name="Dejardin A."/>
            <person name="Depamphilis C."/>
            <person name="Detter J."/>
            <person name="Dirks B."/>
            <person name="Dubchak I."/>
            <person name="Duplessis S."/>
            <person name="Ehlting J."/>
            <person name="Ellis B."/>
            <person name="Gendler K."/>
            <person name="Goodstein D."/>
            <person name="Gribskov M."/>
            <person name="Grimwood J."/>
            <person name="Groover A."/>
            <person name="Gunter L."/>
            <person name="Hamberger B."/>
            <person name="Heinze B."/>
            <person name="Helariutta Y."/>
            <person name="Henrissat B."/>
            <person name="Holligan D."/>
            <person name="Holt R."/>
            <person name="Huang W."/>
            <person name="Islam-Faridi N."/>
            <person name="Jones S."/>
            <person name="Jones-Rhoades M."/>
            <person name="Jorgensen R."/>
            <person name="Joshi C."/>
            <person name="Kangasjarvi J."/>
            <person name="Karlsson J."/>
            <person name="Kelleher C."/>
            <person name="Kirkpatrick R."/>
            <person name="Kirst M."/>
            <person name="Kohler A."/>
            <person name="Kalluri U."/>
            <person name="Larimer F."/>
            <person name="Leebens-Mack J."/>
            <person name="Leple J.C."/>
            <person name="Locascio P."/>
            <person name="Lou Y."/>
            <person name="Lucas S."/>
            <person name="Martin F."/>
            <person name="Montanini B."/>
            <person name="Napoli C."/>
            <person name="Nelson D.R."/>
            <person name="Nelson C."/>
            <person name="Nieminen K."/>
            <person name="Nilsson O."/>
            <person name="Pereda V."/>
            <person name="Peter G."/>
            <person name="Philippe R."/>
            <person name="Pilate G."/>
            <person name="Poliakov A."/>
            <person name="Razumovskaya J."/>
            <person name="Richardson P."/>
            <person name="Rinaldi C."/>
            <person name="Ritland K."/>
            <person name="Rouze P."/>
            <person name="Ryaboy D."/>
            <person name="Schmutz J."/>
            <person name="Schrader J."/>
            <person name="Segerman B."/>
            <person name="Shin H."/>
            <person name="Siddiqui A."/>
            <person name="Sterky F."/>
            <person name="Terry A."/>
            <person name="Tsai C.J."/>
            <person name="Uberbacher E."/>
            <person name="Unneberg P."/>
            <person name="Vahala J."/>
            <person name="Wall K."/>
            <person name="Wessler S."/>
            <person name="Yang G."/>
            <person name="Yin T."/>
            <person name="Douglas C."/>
            <person name="Marra M."/>
            <person name="Sandberg G."/>
            <person name="Van de Peer Y."/>
            <person name="Rokhsar D."/>
        </authorList>
    </citation>
    <scope>NUCLEOTIDE SEQUENCE [LARGE SCALE GENOMIC DNA]</scope>
    <source>
        <strain evidence="2">cv. Nisqually</strain>
    </source>
</reference>
<accession>A0ACC0RT57</accession>
<dbReference type="Proteomes" id="UP000006729">
    <property type="component" value="Chromosome 16"/>
</dbReference>
<sequence length="212" mass="24061">MFAIEKSGSSPGTRQGNLCVAVCTPLYFPMIIECWNVRGLNDPIKHSALRELIHQERIALFGLVETRVRDKNKNNVSQLLLRNWSFLYNFDFSCRGRFWVCWNVDTVKVDVFGMSHQAIHVSVTILATNMCFNTSIIYGDNNASLREALLSDIVSCSDGWESTPWILMGDFNAIRNQSDRLGGATSTMDKLDTCIREANVFRYALYLVEPMS</sequence>
<evidence type="ECO:0000313" key="2">
    <source>
        <dbReference type="Proteomes" id="UP000006729"/>
    </source>
</evidence>
<keyword evidence="2" id="KW-1185">Reference proteome</keyword>
<protein>
    <submittedName>
        <fullName evidence="1">Uncharacterized protein</fullName>
    </submittedName>
</protein>
<comment type="caution">
    <text evidence="1">The sequence shown here is derived from an EMBL/GenBank/DDBJ whole genome shotgun (WGS) entry which is preliminary data.</text>
</comment>
<name>A0ACC0RT57_POPTR</name>